<dbReference type="Proteomes" id="UP000230233">
    <property type="component" value="Chromosome I"/>
</dbReference>
<proteinExistence type="predicted"/>
<keyword evidence="3" id="KW-1185">Reference proteome</keyword>
<dbReference type="AlphaFoldDB" id="A0A2G5VF61"/>
<dbReference type="OrthoDB" id="5833447at2759"/>
<gene>
    <name evidence="2" type="primary">Cni-epg-2</name>
    <name evidence="2" type="synonym">Cnig_chr_I.g1307</name>
    <name evidence="2" type="ORF">B9Z55_001307</name>
</gene>
<feature type="coiled-coil region" evidence="1">
    <location>
        <begin position="11"/>
        <end position="56"/>
    </location>
</feature>
<accession>A0A2G5VF61</accession>
<evidence type="ECO:0000313" key="2">
    <source>
        <dbReference type="EMBL" id="PIC50393.1"/>
    </source>
</evidence>
<evidence type="ECO:0000256" key="1">
    <source>
        <dbReference type="SAM" id="Coils"/>
    </source>
</evidence>
<feature type="coiled-coil region" evidence="1">
    <location>
        <begin position="327"/>
        <end position="358"/>
    </location>
</feature>
<reference evidence="3" key="1">
    <citation type="submission" date="2017-10" db="EMBL/GenBank/DDBJ databases">
        <title>Rapid genome shrinkage in a self-fertile nematode reveals novel sperm competition proteins.</title>
        <authorList>
            <person name="Yin D."/>
            <person name="Schwarz E.M."/>
            <person name="Thomas C.G."/>
            <person name="Felde R.L."/>
            <person name="Korf I.F."/>
            <person name="Cutter A.D."/>
            <person name="Schartner C.M."/>
            <person name="Ralston E.J."/>
            <person name="Meyer B.J."/>
            <person name="Haag E.S."/>
        </authorList>
    </citation>
    <scope>NUCLEOTIDE SEQUENCE [LARGE SCALE GENOMIC DNA]</scope>
    <source>
        <strain evidence="3">JU1422</strain>
    </source>
</reference>
<sequence length="597" mass="69509">MSSESIDSSMVSRLLQEIQKLKDEAKDSTEALSTQNSKLLKENEKLKEEKNIQEEVAKKFKIYATLLESMLDNAREEQDTESSQVNDVTLEEMRETVNRLQRENGDLNDMMDEFKAMWKKDSKDFLETLKTVREEEADMKKKFERQEQRHIRDQGLIHEAYGKMQLVEDAHRKTLDANVHLEQELKRNVAEVDACKKQIQELSKENAALDFKLKQQESWMQTQSAELSTALAEMFKSSEIAARQIKDLKENYQLLQNSHAQELAEVKKQKEEEKEYFESEKAYLSDRMNKAIYEVEVLQNKATWLEASLKTSTENSAEETQKFLAIEKDLNEQLKEIEGRLEEKAREYEEACDDAKRSNSIISQYQINMVSMNNALALKHRELKETEFETSKIREQLESKLQKCLDEKEKLEETHQDTIAAIQHRFSKQIEEIKHNNMLAINQEMIKAQMALDSEKKKNALENDANQKKMEKMAAEMERAQREQRASTAKINVLTKDVISLSNDNDRIETECAHLKDDQVINRAKISSMKTYIGKLESAAFEAEEKHQSEMNELRNTTRSLVENMGVEELDECNDNDSTVVVQEKIESAEWELVDEE</sequence>
<dbReference type="EMBL" id="PDUG01000001">
    <property type="protein sequence ID" value="PIC50393.1"/>
    <property type="molecule type" value="Genomic_DNA"/>
</dbReference>
<name>A0A2G5VF61_9PELO</name>
<dbReference type="STRING" id="1611254.A0A2G5VF61"/>
<organism evidence="2 3">
    <name type="scientific">Caenorhabditis nigoni</name>
    <dbReference type="NCBI Taxonomy" id="1611254"/>
    <lineage>
        <taxon>Eukaryota</taxon>
        <taxon>Metazoa</taxon>
        <taxon>Ecdysozoa</taxon>
        <taxon>Nematoda</taxon>
        <taxon>Chromadorea</taxon>
        <taxon>Rhabditida</taxon>
        <taxon>Rhabditina</taxon>
        <taxon>Rhabditomorpha</taxon>
        <taxon>Rhabditoidea</taxon>
        <taxon>Rhabditidae</taxon>
        <taxon>Peloderinae</taxon>
        <taxon>Caenorhabditis</taxon>
    </lineage>
</organism>
<feature type="coiled-coil region" evidence="1">
    <location>
        <begin position="451"/>
        <end position="497"/>
    </location>
</feature>
<feature type="coiled-coil region" evidence="1">
    <location>
        <begin position="394"/>
        <end position="421"/>
    </location>
</feature>
<feature type="coiled-coil region" evidence="1">
    <location>
        <begin position="185"/>
        <end position="212"/>
    </location>
</feature>
<comment type="caution">
    <text evidence="2">The sequence shown here is derived from an EMBL/GenBank/DDBJ whole genome shotgun (WGS) entry which is preliminary data.</text>
</comment>
<keyword evidence="1" id="KW-0175">Coiled coil</keyword>
<feature type="coiled-coil region" evidence="1">
    <location>
        <begin position="238"/>
        <end position="280"/>
    </location>
</feature>
<feature type="coiled-coil region" evidence="1">
    <location>
        <begin position="90"/>
        <end position="149"/>
    </location>
</feature>
<evidence type="ECO:0000313" key="3">
    <source>
        <dbReference type="Proteomes" id="UP000230233"/>
    </source>
</evidence>
<protein>
    <submittedName>
        <fullName evidence="2">Uncharacterized protein</fullName>
    </submittedName>
</protein>